<organism evidence="2 3">
    <name type="scientific">Plasmopara halstedii</name>
    <name type="common">Downy mildew of sunflower</name>
    <dbReference type="NCBI Taxonomy" id="4781"/>
    <lineage>
        <taxon>Eukaryota</taxon>
        <taxon>Sar</taxon>
        <taxon>Stramenopiles</taxon>
        <taxon>Oomycota</taxon>
        <taxon>Peronosporomycetes</taxon>
        <taxon>Peronosporales</taxon>
        <taxon>Peronosporaceae</taxon>
        <taxon>Plasmopara</taxon>
    </lineage>
</organism>
<name>A0A0P1AYE6_PLAHL</name>
<feature type="compositionally biased region" description="Polar residues" evidence="1">
    <location>
        <begin position="153"/>
        <end position="162"/>
    </location>
</feature>
<dbReference type="AlphaFoldDB" id="A0A0P1AYE6"/>
<dbReference type="Proteomes" id="UP000054928">
    <property type="component" value="Unassembled WGS sequence"/>
</dbReference>
<accession>A0A0P1AYE6</accession>
<dbReference type="RefSeq" id="XP_024583112.1">
    <property type="nucleotide sequence ID" value="XM_024717632.1"/>
</dbReference>
<evidence type="ECO:0008006" key="4">
    <source>
        <dbReference type="Google" id="ProtNLM"/>
    </source>
</evidence>
<keyword evidence="3" id="KW-1185">Reference proteome</keyword>
<evidence type="ECO:0000313" key="2">
    <source>
        <dbReference type="EMBL" id="CEG46743.1"/>
    </source>
</evidence>
<dbReference type="OrthoDB" id="125168at2759"/>
<dbReference type="OMA" id="VIQATNC"/>
<sequence length="253" mass="29686">MPSGSESVDLLNLARAWITVASNTQPEQDDCVFWKRVESAYATNVPPTNQCWTIDMLQKQWKAMRPAMVAFVTLFSQRYKKLETLGDNVRQAFEWAIKTFRAATKKDFEFVSVAWLLVNQTTWWMVLKPRLMHQFASMHEEDETQEQQEKQQASIEVSQCTTRSSSADDRDQSRKRHIKQRGEFKNCHSLPSAEDFHRMVDEQKSKDMAQVMERRLELDIMTQSEVGLSPEAKEYLVLQRQLILQRLKKKIKH</sequence>
<protein>
    <recommendedName>
        <fullName evidence="4">No apical meristem-associated C-terminal domain-containing protein</fullName>
    </recommendedName>
</protein>
<evidence type="ECO:0000313" key="3">
    <source>
        <dbReference type="Proteomes" id="UP000054928"/>
    </source>
</evidence>
<reference evidence="3" key="1">
    <citation type="submission" date="2014-09" db="EMBL/GenBank/DDBJ databases">
        <authorList>
            <person name="Sharma Rahul"/>
            <person name="Thines Marco"/>
        </authorList>
    </citation>
    <scope>NUCLEOTIDE SEQUENCE [LARGE SCALE GENOMIC DNA]</scope>
</reference>
<evidence type="ECO:0000256" key="1">
    <source>
        <dbReference type="SAM" id="MobiDB-lite"/>
    </source>
</evidence>
<dbReference type="GeneID" id="36398482"/>
<dbReference type="EMBL" id="CCYD01002349">
    <property type="protein sequence ID" value="CEG46743.1"/>
    <property type="molecule type" value="Genomic_DNA"/>
</dbReference>
<proteinExistence type="predicted"/>
<feature type="region of interest" description="Disordered" evidence="1">
    <location>
        <begin position="138"/>
        <end position="182"/>
    </location>
</feature>